<name>A0ABS6BEL3_9NOCA</name>
<organism evidence="2 3">
    <name type="scientific">Nocardia albiluteola</name>
    <dbReference type="NCBI Taxonomy" id="2842303"/>
    <lineage>
        <taxon>Bacteria</taxon>
        <taxon>Bacillati</taxon>
        <taxon>Actinomycetota</taxon>
        <taxon>Actinomycetes</taxon>
        <taxon>Mycobacteriales</taxon>
        <taxon>Nocardiaceae</taxon>
        <taxon>Nocardia</taxon>
    </lineage>
</organism>
<sequence>MSVHHYEVEVRWSGATTDYRSYSRNHEARVPGRPPIPSTADPKFRGDESRWNPEQLLVASLSECHMLWYLHLCAEAGIVVTDYHDAAAGVMDNVSFRSVTLRPRVTITDAARADAARELHTEAHKRCFVANSMNFPVTHEPQIVTGA</sequence>
<dbReference type="InterPro" id="IPR015946">
    <property type="entry name" value="KH_dom-like_a/b"/>
</dbReference>
<dbReference type="SUPFAM" id="SSF82784">
    <property type="entry name" value="OsmC-like"/>
    <property type="match status" value="1"/>
</dbReference>
<dbReference type="Pfam" id="PF02566">
    <property type="entry name" value="OsmC"/>
    <property type="match status" value="1"/>
</dbReference>
<gene>
    <name evidence="2" type="ORF">KO481_39555</name>
</gene>
<reference evidence="2 3" key="1">
    <citation type="submission" date="2021-06" db="EMBL/GenBank/DDBJ databases">
        <title>Actinomycetes sequencing.</title>
        <authorList>
            <person name="Shan Q."/>
        </authorList>
    </citation>
    <scope>NUCLEOTIDE SEQUENCE [LARGE SCALE GENOMIC DNA]</scope>
    <source>
        <strain evidence="2 3">NEAU-G5</strain>
    </source>
</reference>
<dbReference type="EMBL" id="JAHKNI010000023">
    <property type="protein sequence ID" value="MBU3067604.1"/>
    <property type="molecule type" value="Genomic_DNA"/>
</dbReference>
<evidence type="ECO:0000313" key="2">
    <source>
        <dbReference type="EMBL" id="MBU3067604.1"/>
    </source>
</evidence>
<comment type="caution">
    <text evidence="2">The sequence shown here is derived from an EMBL/GenBank/DDBJ whole genome shotgun (WGS) entry which is preliminary data.</text>
</comment>
<dbReference type="PANTHER" id="PTHR42830">
    <property type="entry name" value="OSMOTICALLY INDUCIBLE FAMILY PROTEIN"/>
    <property type="match status" value="1"/>
</dbReference>
<evidence type="ECO:0000256" key="1">
    <source>
        <dbReference type="SAM" id="MobiDB-lite"/>
    </source>
</evidence>
<dbReference type="InterPro" id="IPR003718">
    <property type="entry name" value="OsmC/Ohr_fam"/>
</dbReference>
<feature type="region of interest" description="Disordered" evidence="1">
    <location>
        <begin position="24"/>
        <end position="47"/>
    </location>
</feature>
<dbReference type="InterPro" id="IPR052707">
    <property type="entry name" value="OsmC_Ohr_Peroxiredoxin"/>
</dbReference>
<accession>A0ABS6BEL3</accession>
<dbReference type="RefSeq" id="WP_215923682.1">
    <property type="nucleotide sequence ID" value="NZ_JAHKNI010000023.1"/>
</dbReference>
<evidence type="ECO:0000313" key="3">
    <source>
        <dbReference type="Proteomes" id="UP000733379"/>
    </source>
</evidence>
<dbReference type="Gene3D" id="3.30.300.20">
    <property type="match status" value="1"/>
</dbReference>
<dbReference type="PANTHER" id="PTHR42830:SF2">
    <property type="entry name" value="OSMC_OHR FAMILY PROTEIN"/>
    <property type="match status" value="1"/>
</dbReference>
<dbReference type="InterPro" id="IPR036102">
    <property type="entry name" value="OsmC/Ohrsf"/>
</dbReference>
<keyword evidence="3" id="KW-1185">Reference proteome</keyword>
<proteinExistence type="predicted"/>
<protein>
    <submittedName>
        <fullName evidence="2">OsmC family protein</fullName>
    </submittedName>
</protein>
<dbReference type="Proteomes" id="UP000733379">
    <property type="component" value="Unassembled WGS sequence"/>
</dbReference>